<feature type="transmembrane region" description="Helical" evidence="2">
    <location>
        <begin position="542"/>
        <end position="562"/>
    </location>
</feature>
<feature type="transmembrane region" description="Helical" evidence="2">
    <location>
        <begin position="236"/>
        <end position="254"/>
    </location>
</feature>
<protein>
    <submittedName>
        <fullName evidence="3">Uncharacterized membrane protein</fullName>
    </submittedName>
</protein>
<evidence type="ECO:0000256" key="2">
    <source>
        <dbReference type="SAM" id="Phobius"/>
    </source>
</evidence>
<feature type="transmembrane region" description="Helical" evidence="2">
    <location>
        <begin position="6"/>
        <end position="24"/>
    </location>
</feature>
<dbReference type="STRING" id="337701.SAMN05444398_103204"/>
<keyword evidence="4" id="KW-1185">Reference proteome</keyword>
<keyword evidence="2" id="KW-0472">Membrane</keyword>
<dbReference type="Proteomes" id="UP000183974">
    <property type="component" value="Unassembled WGS sequence"/>
</dbReference>
<feature type="transmembrane region" description="Helical" evidence="2">
    <location>
        <begin position="260"/>
        <end position="276"/>
    </location>
</feature>
<name>A0A1M7BEV5_9RHOB</name>
<feature type="transmembrane region" description="Helical" evidence="2">
    <location>
        <begin position="568"/>
        <end position="584"/>
    </location>
</feature>
<feature type="transmembrane region" description="Helical" evidence="2">
    <location>
        <begin position="652"/>
        <end position="674"/>
    </location>
</feature>
<feature type="transmembrane region" description="Helical" evidence="2">
    <location>
        <begin position="283"/>
        <end position="301"/>
    </location>
</feature>
<dbReference type="InterPro" id="IPR019286">
    <property type="entry name" value="DUF2339_TM"/>
</dbReference>
<feature type="transmembrane region" description="Helical" evidence="2">
    <location>
        <begin position="149"/>
        <end position="169"/>
    </location>
</feature>
<evidence type="ECO:0000256" key="1">
    <source>
        <dbReference type="SAM" id="MobiDB-lite"/>
    </source>
</evidence>
<feature type="transmembrane region" description="Helical" evidence="2">
    <location>
        <begin position="621"/>
        <end position="640"/>
    </location>
</feature>
<feature type="transmembrane region" description="Helical" evidence="2">
    <location>
        <begin position="307"/>
        <end position="324"/>
    </location>
</feature>
<keyword evidence="2" id="KW-1133">Transmembrane helix</keyword>
<dbReference type="Pfam" id="PF10101">
    <property type="entry name" value="DUF2339"/>
    <property type="match status" value="1"/>
</dbReference>
<keyword evidence="2" id="KW-0812">Transmembrane</keyword>
<dbReference type="RefSeq" id="WP_073034247.1">
    <property type="nucleotide sequence ID" value="NZ_BMLR01000003.1"/>
</dbReference>
<feature type="transmembrane region" description="Helical" evidence="2">
    <location>
        <begin position="591"/>
        <end position="609"/>
    </location>
</feature>
<feature type="transmembrane region" description="Helical" evidence="2">
    <location>
        <begin position="755"/>
        <end position="775"/>
    </location>
</feature>
<evidence type="ECO:0000313" key="4">
    <source>
        <dbReference type="Proteomes" id="UP000183974"/>
    </source>
</evidence>
<feature type="transmembrane region" description="Helical" evidence="2">
    <location>
        <begin position="209"/>
        <end position="229"/>
    </location>
</feature>
<feature type="transmembrane region" description="Helical" evidence="2">
    <location>
        <begin position="445"/>
        <end position="466"/>
    </location>
</feature>
<feature type="transmembrane region" description="Helical" evidence="2">
    <location>
        <begin position="115"/>
        <end position="137"/>
    </location>
</feature>
<dbReference type="PANTHER" id="PTHR38434:SF1">
    <property type="entry name" value="BLL2549 PROTEIN"/>
    <property type="match status" value="1"/>
</dbReference>
<evidence type="ECO:0000313" key="3">
    <source>
        <dbReference type="EMBL" id="SHL53487.1"/>
    </source>
</evidence>
<feature type="transmembrane region" description="Helical" evidence="2">
    <location>
        <begin position="875"/>
        <end position="894"/>
    </location>
</feature>
<feature type="transmembrane region" description="Helical" evidence="2">
    <location>
        <begin position="787"/>
        <end position="804"/>
    </location>
</feature>
<feature type="compositionally biased region" description="Pro residues" evidence="1">
    <location>
        <begin position="86"/>
        <end position="96"/>
    </location>
</feature>
<feature type="transmembrane region" description="Helical" evidence="2">
    <location>
        <begin position="852"/>
        <end position="869"/>
    </location>
</feature>
<dbReference type="PIRSF" id="PIRSF035905">
    <property type="entry name" value="UCP035905_mp"/>
    <property type="match status" value="1"/>
</dbReference>
<feature type="transmembrane region" description="Helical" evidence="2">
    <location>
        <begin position="680"/>
        <end position="701"/>
    </location>
</feature>
<feature type="region of interest" description="Disordered" evidence="1">
    <location>
        <begin position="49"/>
        <end position="100"/>
    </location>
</feature>
<feature type="transmembrane region" description="Helical" evidence="2">
    <location>
        <begin position="824"/>
        <end position="843"/>
    </location>
</feature>
<organism evidence="3 4">
    <name type="scientific">Roseovarius pacificus</name>
    <dbReference type="NCBI Taxonomy" id="337701"/>
    <lineage>
        <taxon>Bacteria</taxon>
        <taxon>Pseudomonadati</taxon>
        <taxon>Pseudomonadota</taxon>
        <taxon>Alphaproteobacteria</taxon>
        <taxon>Rhodobacterales</taxon>
        <taxon>Roseobacteraceae</taxon>
        <taxon>Roseovarius</taxon>
    </lineage>
</organism>
<feature type="transmembrane region" description="Helical" evidence="2">
    <location>
        <begin position="478"/>
        <end position="499"/>
    </location>
</feature>
<dbReference type="InterPro" id="IPR014600">
    <property type="entry name" value="UCP035905_mem"/>
</dbReference>
<feature type="transmembrane region" description="Helical" evidence="2">
    <location>
        <begin position="405"/>
        <end position="425"/>
    </location>
</feature>
<dbReference type="OrthoDB" id="5422830at2"/>
<reference evidence="3 4" key="1">
    <citation type="submission" date="2016-11" db="EMBL/GenBank/DDBJ databases">
        <authorList>
            <person name="Jaros S."/>
            <person name="Januszkiewicz K."/>
            <person name="Wedrychowicz H."/>
        </authorList>
    </citation>
    <scope>NUCLEOTIDE SEQUENCE [LARGE SCALE GENOMIC DNA]</scope>
    <source>
        <strain evidence="3 4">DSM 29589</strain>
    </source>
</reference>
<feature type="transmembrane region" description="Helical" evidence="2">
    <location>
        <begin position="380"/>
        <end position="398"/>
    </location>
</feature>
<feature type="transmembrane region" description="Helical" evidence="2">
    <location>
        <begin position="511"/>
        <end position="530"/>
    </location>
</feature>
<feature type="transmembrane region" description="Helical" evidence="2">
    <location>
        <begin position="713"/>
        <end position="735"/>
    </location>
</feature>
<dbReference type="PANTHER" id="PTHR38434">
    <property type="entry name" value="BLL2549 PROTEIN"/>
    <property type="match status" value="1"/>
</dbReference>
<accession>A0A1M7BEV5</accession>
<proteinExistence type="predicted"/>
<gene>
    <name evidence="3" type="ORF">SAMN05444398_103204</name>
</gene>
<dbReference type="EMBL" id="FRBR01000003">
    <property type="protein sequence ID" value="SHL53487.1"/>
    <property type="molecule type" value="Genomic_DNA"/>
</dbReference>
<feature type="transmembrane region" description="Helical" evidence="2">
    <location>
        <begin position="355"/>
        <end position="374"/>
    </location>
</feature>
<sequence length="913" mass="95502">MEILGVLSAIFGLLIVIGVPYLLISHSGLKRRVRALELRAEALSAALNANRQDTPDSQSAPRPAAPAPAKAEAPDNTPAEISATPASPPSPKPTPDPEPRAYVFRQDRLQALGRWLGGNWPLALAGLSLALAGVFMVQYGVENGLLTPVWRVIGALTLGAALIAGGEVIRRRHGDDTDTPTGFLPSTLSAAGLVSLFAGILAARGLYGLIGPTPALAGLVAVAALAIVLGWFHGPLLAAGGIIGATAAPFLVGGSSDAPWLFYYYFALIAAAGLAVDTVKRWAWVSALVLIATTGASWLIFSMGAGGLHFLIGLLIVTALTLIVPNRSLTPTHDGTSLLGAALGRHPLPDFPTRLAIGMIPAAAIGGVLTMQEANTLTGVWQAVAMLALMLGAALIWLRNAPALADLTLAPALALLAGIVLQAAYPSGPLHAAFAAAPEAPPETPLPLSVSILLAIAAAGSALAFWRMKRAAEADTGPTPAILWAIGAACFAATATLLLDFTWHPASVLGSYGWALHALAVAALMTLLAERTAATPDKAERRLRTALFAVSALTMIALALFLLLSQTALTLALSVMVLGVALIDRRYDLPLLGWFIQLGVIVIGYRLIVDPGVIHGIEATFPEAMLAYGGPLALLAAGWKMLDHRAGQPVRIVVESGIWTLSAVFACVLLFQIMGENDMGSHWGMGLLATVWFASAANQLYRLRMGGRLFKVVRLVLAALFALAGLGAAALQATLLNPLFKGLFGSVERVQGPPVLDSLAVAYLPLAAVFAVAAWRLDTLPRLMRRLLAVISAGYAACYIALEIRRLWRGPVLSVPDVTQPELYSYTVAMMIAALGALLVAFWRRSTLLRRVAMAGVALTVAKVFLIDMAGLSGLIRVASFLGLGLALAGLAWLDRMMSAQWGDAPRTDDSPG</sequence>
<dbReference type="AlphaFoldDB" id="A0A1M7BEV5"/>
<feature type="transmembrane region" description="Helical" evidence="2">
    <location>
        <begin position="181"/>
        <end position="203"/>
    </location>
</feature>